<feature type="non-terminal residue" evidence="1">
    <location>
        <position position="56"/>
    </location>
</feature>
<organism evidence="1">
    <name type="scientific">marine sediment metagenome</name>
    <dbReference type="NCBI Taxonomy" id="412755"/>
    <lineage>
        <taxon>unclassified sequences</taxon>
        <taxon>metagenomes</taxon>
        <taxon>ecological metagenomes</taxon>
    </lineage>
</organism>
<dbReference type="EMBL" id="BARW01016432">
    <property type="protein sequence ID" value="GAI90969.1"/>
    <property type="molecule type" value="Genomic_DNA"/>
</dbReference>
<comment type="caution">
    <text evidence="1">The sequence shown here is derived from an EMBL/GenBank/DDBJ whole genome shotgun (WGS) entry which is preliminary data.</text>
</comment>
<proteinExistence type="predicted"/>
<sequence>MRYNVLVTGTSSYGVGEGLLKSINKSEYRNQLNLIGASNSKLTAYKNLVDSYYILP</sequence>
<dbReference type="AlphaFoldDB" id="X1UF83"/>
<name>X1UF83_9ZZZZ</name>
<evidence type="ECO:0000313" key="1">
    <source>
        <dbReference type="EMBL" id="GAI90969.1"/>
    </source>
</evidence>
<reference evidence="1" key="1">
    <citation type="journal article" date="2014" name="Front. Microbiol.">
        <title>High frequency of phylogenetically diverse reductive dehalogenase-homologous genes in deep subseafloor sedimentary metagenomes.</title>
        <authorList>
            <person name="Kawai M."/>
            <person name="Futagami T."/>
            <person name="Toyoda A."/>
            <person name="Takaki Y."/>
            <person name="Nishi S."/>
            <person name="Hori S."/>
            <person name="Arai W."/>
            <person name="Tsubouchi T."/>
            <person name="Morono Y."/>
            <person name="Uchiyama I."/>
            <person name="Ito T."/>
            <person name="Fujiyama A."/>
            <person name="Inagaki F."/>
            <person name="Takami H."/>
        </authorList>
    </citation>
    <scope>NUCLEOTIDE SEQUENCE</scope>
    <source>
        <strain evidence="1">Expedition CK06-06</strain>
    </source>
</reference>
<accession>X1UF83</accession>
<dbReference type="Gene3D" id="3.40.50.20">
    <property type="match status" value="1"/>
</dbReference>
<protein>
    <submittedName>
        <fullName evidence="1">Uncharacterized protein</fullName>
    </submittedName>
</protein>
<gene>
    <name evidence="1" type="ORF">S12H4_28618</name>
</gene>